<feature type="domain" description="ERAP1-like C-terminal" evidence="15">
    <location>
        <begin position="508"/>
        <end position="814"/>
    </location>
</feature>
<dbReference type="GO" id="GO:0005737">
    <property type="term" value="C:cytoplasm"/>
    <property type="evidence" value="ECO:0007669"/>
    <property type="project" value="TreeGrafter"/>
</dbReference>
<dbReference type="EMBL" id="RJSF01000049">
    <property type="protein sequence ID" value="RNM11143.1"/>
    <property type="molecule type" value="Genomic_DNA"/>
</dbReference>
<organism evidence="17 18">
    <name type="scientific">Nocardioides pocheonensis</name>
    <dbReference type="NCBI Taxonomy" id="661485"/>
    <lineage>
        <taxon>Bacteria</taxon>
        <taxon>Bacillati</taxon>
        <taxon>Actinomycetota</taxon>
        <taxon>Actinomycetes</taxon>
        <taxon>Propionibacteriales</taxon>
        <taxon>Nocardioidaceae</taxon>
        <taxon>Nocardioides</taxon>
    </lineage>
</organism>
<dbReference type="InterPro" id="IPR042097">
    <property type="entry name" value="Aminopeptidase_N-like_N_sf"/>
</dbReference>
<dbReference type="SUPFAM" id="SSF63737">
    <property type="entry name" value="Leukotriene A4 hydrolase N-terminal domain"/>
    <property type="match status" value="1"/>
</dbReference>
<dbReference type="GO" id="GO:0070006">
    <property type="term" value="F:metalloaminopeptidase activity"/>
    <property type="evidence" value="ECO:0007669"/>
    <property type="project" value="TreeGrafter"/>
</dbReference>
<reference evidence="17 18" key="1">
    <citation type="submission" date="2018-11" db="EMBL/GenBank/DDBJ databases">
        <authorList>
            <person name="Li F."/>
        </authorList>
    </citation>
    <scope>NUCLEOTIDE SEQUENCE [LARGE SCALE GENOMIC DNA]</scope>
    <source>
        <strain evidence="17 18">Gsoil 818</strain>
    </source>
</reference>
<dbReference type="GO" id="GO:0016285">
    <property type="term" value="F:alanyl aminopeptidase activity"/>
    <property type="evidence" value="ECO:0007669"/>
    <property type="project" value="UniProtKB-EC"/>
</dbReference>
<dbReference type="Gene3D" id="2.60.40.1730">
    <property type="entry name" value="tricorn interacting facor f3 domain"/>
    <property type="match status" value="1"/>
</dbReference>
<evidence type="ECO:0000259" key="16">
    <source>
        <dbReference type="Pfam" id="PF17900"/>
    </source>
</evidence>
<evidence type="ECO:0000259" key="15">
    <source>
        <dbReference type="Pfam" id="PF11838"/>
    </source>
</evidence>
<evidence type="ECO:0000256" key="10">
    <source>
        <dbReference type="ARBA" id="ARBA00022833"/>
    </source>
</evidence>
<evidence type="ECO:0000256" key="12">
    <source>
        <dbReference type="ARBA" id="ARBA00029811"/>
    </source>
</evidence>
<keyword evidence="9 17" id="KW-0378">Hydrolase</keyword>
<keyword evidence="11" id="KW-0482">Metalloprotease</keyword>
<feature type="domain" description="Aminopeptidase N-like N-terminal" evidence="16">
    <location>
        <begin position="87"/>
        <end position="178"/>
    </location>
</feature>
<evidence type="ECO:0000313" key="18">
    <source>
        <dbReference type="Proteomes" id="UP000279994"/>
    </source>
</evidence>
<dbReference type="AlphaFoldDB" id="A0A3N0GFA8"/>
<keyword evidence="10" id="KW-0862">Zinc</keyword>
<dbReference type="GO" id="GO:0006508">
    <property type="term" value="P:proteolysis"/>
    <property type="evidence" value="ECO:0007669"/>
    <property type="project" value="UniProtKB-KW"/>
</dbReference>
<evidence type="ECO:0000256" key="11">
    <source>
        <dbReference type="ARBA" id="ARBA00023049"/>
    </source>
</evidence>
<keyword evidence="18" id="KW-1185">Reference proteome</keyword>
<dbReference type="PRINTS" id="PR00756">
    <property type="entry name" value="ALADIPTASE"/>
</dbReference>
<dbReference type="GO" id="GO:0042277">
    <property type="term" value="F:peptide binding"/>
    <property type="evidence" value="ECO:0007669"/>
    <property type="project" value="TreeGrafter"/>
</dbReference>
<dbReference type="GO" id="GO:0016020">
    <property type="term" value="C:membrane"/>
    <property type="evidence" value="ECO:0007669"/>
    <property type="project" value="TreeGrafter"/>
</dbReference>
<dbReference type="EC" id="3.4.11.2" evidence="4"/>
<dbReference type="Pfam" id="PF01433">
    <property type="entry name" value="Peptidase_M1"/>
    <property type="match status" value="1"/>
</dbReference>
<dbReference type="InterPro" id="IPR027268">
    <property type="entry name" value="Peptidase_M4/M1_CTD_sf"/>
</dbReference>
<dbReference type="InterPro" id="IPR014782">
    <property type="entry name" value="Peptidase_M1_dom"/>
</dbReference>
<evidence type="ECO:0000256" key="3">
    <source>
        <dbReference type="ARBA" id="ARBA00010136"/>
    </source>
</evidence>
<evidence type="ECO:0000256" key="13">
    <source>
        <dbReference type="ARBA" id="ARBA00031533"/>
    </source>
</evidence>
<keyword evidence="7" id="KW-0645">Protease</keyword>
<evidence type="ECO:0000256" key="8">
    <source>
        <dbReference type="ARBA" id="ARBA00022723"/>
    </source>
</evidence>
<comment type="cofactor">
    <cofactor evidence="2">
        <name>Zn(2+)</name>
        <dbReference type="ChEBI" id="CHEBI:29105"/>
    </cofactor>
</comment>
<evidence type="ECO:0000313" key="17">
    <source>
        <dbReference type="EMBL" id="RNM11143.1"/>
    </source>
</evidence>
<gene>
    <name evidence="17" type="primary">pepN</name>
    <name evidence="17" type="ORF">EFL26_23665</name>
</gene>
<comment type="similarity">
    <text evidence="3">Belongs to the peptidase M1 family.</text>
</comment>
<evidence type="ECO:0000256" key="6">
    <source>
        <dbReference type="ARBA" id="ARBA00022438"/>
    </source>
</evidence>
<evidence type="ECO:0000256" key="9">
    <source>
        <dbReference type="ARBA" id="ARBA00022801"/>
    </source>
</evidence>
<keyword evidence="8" id="KW-0479">Metal-binding</keyword>
<accession>A0A3N0GFA8</accession>
<name>A0A3N0GFA8_9ACTN</name>
<feature type="domain" description="Peptidase M1 membrane alanine aminopeptidase" evidence="14">
    <location>
        <begin position="221"/>
        <end position="431"/>
    </location>
</feature>
<dbReference type="Proteomes" id="UP000279994">
    <property type="component" value="Unassembled WGS sequence"/>
</dbReference>
<evidence type="ECO:0000256" key="2">
    <source>
        <dbReference type="ARBA" id="ARBA00001947"/>
    </source>
</evidence>
<evidence type="ECO:0000256" key="1">
    <source>
        <dbReference type="ARBA" id="ARBA00000098"/>
    </source>
</evidence>
<evidence type="ECO:0000256" key="7">
    <source>
        <dbReference type="ARBA" id="ARBA00022670"/>
    </source>
</evidence>
<dbReference type="InterPro" id="IPR024571">
    <property type="entry name" value="ERAP1-like_C_dom"/>
</dbReference>
<proteinExistence type="inferred from homology"/>
<comment type="catalytic activity">
    <reaction evidence="1">
        <text>Release of an N-terminal amino acid, Xaa-|-Yaa- from a peptide, amide or arylamide. Xaa is preferably Ala, but may be most amino acids including Pro (slow action). When a terminal hydrophobic residue is followed by a prolyl residue, the two may be released as an intact Xaa-Pro dipeptide.</text>
        <dbReference type="EC" id="3.4.11.2"/>
    </reaction>
</comment>
<dbReference type="GO" id="GO:0008270">
    <property type="term" value="F:zinc ion binding"/>
    <property type="evidence" value="ECO:0007669"/>
    <property type="project" value="InterPro"/>
</dbReference>
<dbReference type="GO" id="GO:0043171">
    <property type="term" value="P:peptide catabolic process"/>
    <property type="evidence" value="ECO:0007669"/>
    <property type="project" value="TreeGrafter"/>
</dbReference>
<dbReference type="GO" id="GO:0005615">
    <property type="term" value="C:extracellular space"/>
    <property type="evidence" value="ECO:0007669"/>
    <property type="project" value="TreeGrafter"/>
</dbReference>
<dbReference type="Gene3D" id="1.10.390.10">
    <property type="entry name" value="Neutral Protease Domain 2"/>
    <property type="match status" value="1"/>
</dbReference>
<dbReference type="RefSeq" id="WP_123225382.1">
    <property type="nucleotide sequence ID" value="NZ_RJSF01000049.1"/>
</dbReference>
<keyword evidence="6 17" id="KW-0031">Aminopeptidase</keyword>
<dbReference type="Pfam" id="PF17900">
    <property type="entry name" value="Peptidase_M1_N"/>
    <property type="match status" value="1"/>
</dbReference>
<protein>
    <recommendedName>
        <fullName evidence="5">Aminopeptidase N</fullName>
        <ecNumber evidence="4">3.4.11.2</ecNumber>
    </recommendedName>
    <alternativeName>
        <fullName evidence="12">Alanine aminopeptidase</fullName>
    </alternativeName>
    <alternativeName>
        <fullName evidence="13">Lysyl aminopeptidase</fullName>
    </alternativeName>
</protein>
<comment type="caution">
    <text evidence="17">The sequence shown here is derived from an EMBL/GenBank/DDBJ whole genome shotgun (WGS) entry which is preliminary data.</text>
</comment>
<dbReference type="PANTHER" id="PTHR11533:SF174">
    <property type="entry name" value="PUROMYCIN-SENSITIVE AMINOPEPTIDASE-RELATED"/>
    <property type="match status" value="1"/>
</dbReference>
<dbReference type="PANTHER" id="PTHR11533">
    <property type="entry name" value="PROTEASE M1 ZINC METALLOPROTEASE"/>
    <property type="match status" value="1"/>
</dbReference>
<evidence type="ECO:0000256" key="4">
    <source>
        <dbReference type="ARBA" id="ARBA00012564"/>
    </source>
</evidence>
<dbReference type="NCBIfam" id="TIGR02412">
    <property type="entry name" value="pepN_strep_liv"/>
    <property type="match status" value="1"/>
</dbReference>
<dbReference type="InterPro" id="IPR012778">
    <property type="entry name" value="Pept_M1_aminopeptidase"/>
</dbReference>
<sequence>MPSLLLDEARARFDLLTVTAYDVTLDLREEHAFDSRTVIDLVSRGGSTFLDLKATALRSIRLDGTELPVAAWADGRYPLDLPAGDHRLEVEAVMGYRHDGEGLHRATDPADGRAYVYQMSFMSAAPSVFACFDQPDLKAPYTLHVAAPTDWIVAANGVGTEVEPGRWEFAQTQPLSTYFVTVVGGPYHHLADEHDGIPLRLLCRSSMAAALDADADQLFTTTRQCFDRFHELFGIRYPFGKYDQAFVPDFNALAMENPGCVTFREGLLFTTKVPRAQRLQRVTTIAHEMAHQWFGNLVSPKWWDDLWLNEAFAEYMGNRVAAEATEFSEALVWAVTTRKNWGLTADARPSTHPVAGNGAQDADAALQDFDGISYAKGHAVLTQLADRIGDDVFFGGVRDHFERHRFGNATMRDLFDAWERAGAGELESWTAAWLRTAGLDRIDLVRPDGDRGAELVLTPPAGGSAGREHAFGVARWDGAAWQVSDVRVDGERTPVEADATSPTVLDAKATAWADLTLDEVTAAALPAVMAGTTDPLLRATIWTTVRNGAQHARLDPDHAVEILAAGVPDEQHDFALGMLGGWTGDDGEGTHNSVHQKLLPRVADPDSARSRLFAAYAARAESAPPGSELQLAAAQAAVLCAPQPEPLRALLEGAWLPGLEVDSGLRWRALKRLTSLGATDRDELDKALAEENDAKTQLAHAWCRARLPEAEAKAWAWQRFTGEAKATNYEIEAVGTGMWQSGRDDLLAPYVERYFAELPGTTAVREGWVLADAAIFFFPMTATSPDTLRRTEALLEEPELNASLRRVLLDAGDELRCRLACRDRYWR</sequence>
<evidence type="ECO:0000256" key="5">
    <source>
        <dbReference type="ARBA" id="ARBA00015611"/>
    </source>
</evidence>
<dbReference type="Pfam" id="PF11838">
    <property type="entry name" value="ERAP1_C"/>
    <property type="match status" value="1"/>
</dbReference>
<dbReference type="CDD" id="cd09602">
    <property type="entry name" value="M1_APN"/>
    <property type="match status" value="1"/>
</dbReference>
<evidence type="ECO:0000259" key="14">
    <source>
        <dbReference type="Pfam" id="PF01433"/>
    </source>
</evidence>
<dbReference type="InterPro" id="IPR001930">
    <property type="entry name" value="Peptidase_M1"/>
</dbReference>
<dbReference type="SUPFAM" id="SSF55486">
    <property type="entry name" value="Metalloproteases ('zincins'), catalytic domain"/>
    <property type="match status" value="1"/>
</dbReference>
<dbReference type="InterPro" id="IPR045357">
    <property type="entry name" value="Aminopeptidase_N-like_N"/>
</dbReference>
<dbReference type="InterPro" id="IPR050344">
    <property type="entry name" value="Peptidase_M1_aminopeptidases"/>
</dbReference>
<dbReference type="OrthoDB" id="3885507at2"/>